<sequence length="126" mass="14165">LTALMVCAAAGLIDSVDRLLGFGADVFLRVPMPYEILQSRTRGSLEFEQKLMGLKHRRIRIGDETYIMVGVNAHDLARLFGHRQVASILAKHMYVIQISRAYEHMYTVKTFQISVDSLLGSIADIL</sequence>
<evidence type="ECO:0000313" key="2">
    <source>
        <dbReference type="Proteomes" id="UP000316759"/>
    </source>
</evidence>
<gene>
    <name evidence="1" type="ORF">FGIG_10160</name>
</gene>
<organism evidence="1 2">
    <name type="scientific">Fasciola gigantica</name>
    <name type="common">Giant liver fluke</name>
    <dbReference type="NCBI Taxonomy" id="46835"/>
    <lineage>
        <taxon>Eukaryota</taxon>
        <taxon>Metazoa</taxon>
        <taxon>Spiralia</taxon>
        <taxon>Lophotrochozoa</taxon>
        <taxon>Platyhelminthes</taxon>
        <taxon>Trematoda</taxon>
        <taxon>Digenea</taxon>
        <taxon>Plagiorchiida</taxon>
        <taxon>Echinostomata</taxon>
        <taxon>Echinostomatoidea</taxon>
        <taxon>Fasciolidae</taxon>
        <taxon>Fasciola</taxon>
    </lineage>
</organism>
<accession>A0A504YEZ2</accession>
<dbReference type="AlphaFoldDB" id="A0A504YEZ2"/>
<reference evidence="1 2" key="1">
    <citation type="submission" date="2019-04" db="EMBL/GenBank/DDBJ databases">
        <title>Annotation for the trematode Fasciola gigantica.</title>
        <authorList>
            <person name="Choi Y.-J."/>
        </authorList>
    </citation>
    <scope>NUCLEOTIDE SEQUENCE [LARGE SCALE GENOMIC DNA]</scope>
    <source>
        <strain evidence="1">Uganda_cow_1</strain>
    </source>
</reference>
<dbReference type="GO" id="GO:0004386">
    <property type="term" value="F:helicase activity"/>
    <property type="evidence" value="ECO:0007669"/>
    <property type="project" value="UniProtKB-KW"/>
</dbReference>
<keyword evidence="1" id="KW-0347">Helicase</keyword>
<keyword evidence="1" id="KW-0547">Nucleotide-binding</keyword>
<keyword evidence="1" id="KW-0378">Hydrolase</keyword>
<dbReference type="OrthoDB" id="6103986at2759"/>
<dbReference type="Proteomes" id="UP000316759">
    <property type="component" value="Unassembled WGS sequence"/>
</dbReference>
<keyword evidence="1" id="KW-0067">ATP-binding</keyword>
<comment type="caution">
    <text evidence="1">The sequence shown here is derived from an EMBL/GenBank/DDBJ whole genome shotgun (WGS) entry which is preliminary data.</text>
</comment>
<proteinExistence type="predicted"/>
<keyword evidence="2" id="KW-1185">Reference proteome</keyword>
<dbReference type="EMBL" id="SUNJ01011198">
    <property type="protein sequence ID" value="TPP59076.1"/>
    <property type="molecule type" value="Genomic_DNA"/>
</dbReference>
<evidence type="ECO:0000313" key="1">
    <source>
        <dbReference type="EMBL" id="TPP59076.1"/>
    </source>
</evidence>
<protein>
    <submittedName>
        <fullName evidence="1">Putative ATP-dependent RNA helicase YTHDC2</fullName>
    </submittedName>
</protein>
<name>A0A504YEZ2_FASGI</name>
<feature type="non-terminal residue" evidence="1">
    <location>
        <position position="1"/>
    </location>
</feature>